<feature type="transmembrane region" description="Helical" evidence="1">
    <location>
        <begin position="20"/>
        <end position="40"/>
    </location>
</feature>
<protein>
    <submittedName>
        <fullName evidence="2">Uncharacterized protein</fullName>
    </submittedName>
</protein>
<dbReference type="KEGG" id="mmag:MMAD_16930"/>
<name>A0A7I7XEJ0_9MYCO</name>
<keyword evidence="1" id="KW-0812">Transmembrane</keyword>
<dbReference type="EMBL" id="AP022610">
    <property type="protein sequence ID" value="BBZ27398.1"/>
    <property type="molecule type" value="Genomic_DNA"/>
</dbReference>
<keyword evidence="1" id="KW-1133">Transmembrane helix</keyword>
<evidence type="ECO:0000256" key="1">
    <source>
        <dbReference type="SAM" id="Phobius"/>
    </source>
</evidence>
<evidence type="ECO:0000313" key="3">
    <source>
        <dbReference type="Proteomes" id="UP000466517"/>
    </source>
</evidence>
<feature type="transmembrane region" description="Helical" evidence="1">
    <location>
        <begin position="88"/>
        <end position="110"/>
    </location>
</feature>
<dbReference type="AlphaFoldDB" id="A0A7I7XEJ0"/>
<feature type="transmembrane region" description="Helical" evidence="1">
    <location>
        <begin position="60"/>
        <end position="81"/>
    </location>
</feature>
<dbReference type="RefSeq" id="WP_163735147.1">
    <property type="nucleotide sequence ID" value="NZ_AP022610.1"/>
</dbReference>
<evidence type="ECO:0000313" key="2">
    <source>
        <dbReference type="EMBL" id="BBZ27398.1"/>
    </source>
</evidence>
<gene>
    <name evidence="2" type="ORF">MMAD_16930</name>
</gene>
<organism evidence="2 3">
    <name type="scientific">Mycolicibacterium madagascariense</name>
    <dbReference type="NCBI Taxonomy" id="212765"/>
    <lineage>
        <taxon>Bacteria</taxon>
        <taxon>Bacillati</taxon>
        <taxon>Actinomycetota</taxon>
        <taxon>Actinomycetes</taxon>
        <taxon>Mycobacteriales</taxon>
        <taxon>Mycobacteriaceae</taxon>
        <taxon>Mycolicibacterium</taxon>
    </lineage>
</organism>
<keyword evidence="3" id="KW-1185">Reference proteome</keyword>
<sequence length="113" mass="11597">MSTDGAGVTEATPAQRRIHWIAALLTIIGAAVAEVVAYGLTLGVAGCTDQSCPHLGLANAAYGPVVYGTPIVAVVAIALSFVTARKRWGWVVPAVAWILIIAGLVVLYVGGQQ</sequence>
<dbReference type="Proteomes" id="UP000466517">
    <property type="component" value="Chromosome"/>
</dbReference>
<proteinExistence type="predicted"/>
<accession>A0A7I7XEJ0</accession>
<keyword evidence="1" id="KW-0472">Membrane</keyword>
<reference evidence="2 3" key="1">
    <citation type="journal article" date="2019" name="Emerg. Microbes Infect.">
        <title>Comprehensive subspecies identification of 175 nontuberculous mycobacteria species based on 7547 genomic profiles.</title>
        <authorList>
            <person name="Matsumoto Y."/>
            <person name="Kinjo T."/>
            <person name="Motooka D."/>
            <person name="Nabeya D."/>
            <person name="Jung N."/>
            <person name="Uechi K."/>
            <person name="Horii T."/>
            <person name="Iida T."/>
            <person name="Fujita J."/>
            <person name="Nakamura S."/>
        </authorList>
    </citation>
    <scope>NUCLEOTIDE SEQUENCE [LARGE SCALE GENOMIC DNA]</scope>
    <source>
        <strain evidence="2 3">JCM 13574</strain>
    </source>
</reference>